<organism evidence="1 2">
    <name type="scientific">Bordetella trematum</name>
    <dbReference type="NCBI Taxonomy" id="123899"/>
    <lineage>
        <taxon>Bacteria</taxon>
        <taxon>Pseudomonadati</taxon>
        <taxon>Pseudomonadota</taxon>
        <taxon>Betaproteobacteria</taxon>
        <taxon>Burkholderiales</taxon>
        <taxon>Alcaligenaceae</taxon>
        <taxon>Bordetella</taxon>
    </lineage>
</organism>
<evidence type="ECO:0000313" key="2">
    <source>
        <dbReference type="Proteomes" id="UP000076825"/>
    </source>
</evidence>
<dbReference type="Gene3D" id="3.30.70.2590">
    <property type="match status" value="1"/>
</dbReference>
<dbReference type="Proteomes" id="UP000076825">
    <property type="component" value="Chromosome 1"/>
</dbReference>
<dbReference type="PATRIC" id="fig|123899.6.peg.2439"/>
<dbReference type="InterPro" id="IPR038470">
    <property type="entry name" value="Cellsynth_D_sf"/>
</dbReference>
<keyword evidence="2" id="KW-1185">Reference proteome</keyword>
<dbReference type="AlphaFoldDB" id="A0A157SK42"/>
<dbReference type="KEGG" id="btrm:SAMEA390648702452"/>
<dbReference type="InterPro" id="IPR022798">
    <property type="entry name" value="BcsD_bac"/>
</dbReference>
<evidence type="ECO:0000313" key="1">
    <source>
        <dbReference type="EMBL" id="SAI70777.1"/>
    </source>
</evidence>
<dbReference type="RefSeq" id="WP_033534183.1">
    <property type="nucleotide sequence ID" value="NZ_CP016340.1"/>
</dbReference>
<dbReference type="GO" id="GO:0030244">
    <property type="term" value="P:cellulose biosynthetic process"/>
    <property type="evidence" value="ECO:0007669"/>
    <property type="project" value="InterPro"/>
</dbReference>
<gene>
    <name evidence="1" type="primary">acsD</name>
    <name evidence="1" type="ORF">SAMEA3906487_02452</name>
</gene>
<reference evidence="1 2" key="1">
    <citation type="submission" date="2016-04" db="EMBL/GenBank/DDBJ databases">
        <authorList>
            <consortium name="Pathogen Informatics"/>
        </authorList>
    </citation>
    <scope>NUCLEOTIDE SEQUENCE [LARGE SCALE GENOMIC DNA]</scope>
    <source>
        <strain evidence="1 2">H044680328</strain>
    </source>
</reference>
<dbReference type="EMBL" id="LT546645">
    <property type="protein sequence ID" value="SAI70777.1"/>
    <property type="molecule type" value="Genomic_DNA"/>
</dbReference>
<dbReference type="STRING" id="123899.SAMEA3906487_02452"/>
<sequence>MNSAILSHLNDRLCAHQWRDTLAAFAHELAQDLTTQRLRQMMRRAGERFASGNMLPQAGTIEELGTAANQLWRTLDWGWVEISEADDHLALTHYCAPLRAAFGADHLTWSTGFLEGAYELWMRQLGADDQLRMTQQQTPSEDGTIVFRFGR</sequence>
<dbReference type="eggNOG" id="ENOG50330JF">
    <property type="taxonomic scope" value="Bacteria"/>
</dbReference>
<proteinExistence type="predicted"/>
<protein>
    <submittedName>
        <fullName evidence="1">Cellulose synthase biosynthesis protein</fullName>
    </submittedName>
</protein>
<dbReference type="GeneID" id="56590290"/>
<accession>A0A157SK42</accession>
<name>A0A157SK42_9BORD</name>
<dbReference type="Pfam" id="PF03500">
    <property type="entry name" value="Cellsynth_D"/>
    <property type="match status" value="1"/>
</dbReference>